<dbReference type="PROSITE" id="PS50200">
    <property type="entry name" value="RA"/>
    <property type="match status" value="1"/>
</dbReference>
<dbReference type="SMART" id="SM00314">
    <property type="entry name" value="RA"/>
    <property type="match status" value="1"/>
</dbReference>
<dbReference type="GO" id="GO:0007165">
    <property type="term" value="P:signal transduction"/>
    <property type="evidence" value="ECO:0007669"/>
    <property type="project" value="InterPro"/>
</dbReference>
<feature type="non-terminal residue" evidence="5">
    <location>
        <position position="1"/>
    </location>
</feature>
<dbReference type="Gene3D" id="3.10.20.90">
    <property type="entry name" value="Phosphatidylinositol 3-kinase Catalytic Subunit, Chain A, domain 1"/>
    <property type="match status" value="1"/>
</dbReference>
<name>A0A8J7P7T5_ATRSP</name>
<proteinExistence type="predicted"/>
<protein>
    <submittedName>
        <fullName evidence="5">RASF9 protein</fullName>
    </submittedName>
</protein>
<evidence type="ECO:0000256" key="2">
    <source>
        <dbReference type="SAM" id="MobiDB-lite"/>
    </source>
</evidence>
<dbReference type="InterPro" id="IPR000159">
    <property type="entry name" value="RA_dom"/>
</dbReference>
<dbReference type="Proteomes" id="UP000736164">
    <property type="component" value="Unassembled WGS sequence"/>
</dbReference>
<dbReference type="AlphaFoldDB" id="A0A8J7P7T5"/>
<evidence type="ECO:0000256" key="3">
    <source>
        <dbReference type="SAM" id="SignalP"/>
    </source>
</evidence>
<feature type="chain" id="PRO_5035279271" evidence="3">
    <location>
        <begin position="17"/>
        <end position="424"/>
    </location>
</feature>
<keyword evidence="3" id="KW-0732">Signal</keyword>
<evidence type="ECO:0000313" key="5">
    <source>
        <dbReference type="EMBL" id="MBN3326045.1"/>
    </source>
</evidence>
<dbReference type="InterPro" id="IPR033593">
    <property type="entry name" value="N-RASSF"/>
</dbReference>
<feature type="domain" description="Ras-associating" evidence="4">
    <location>
        <begin position="22"/>
        <end position="116"/>
    </location>
</feature>
<gene>
    <name evidence="5" type="primary">Rassf9</name>
    <name evidence="5" type="ORF">GTO95_0001635</name>
</gene>
<evidence type="ECO:0000259" key="4">
    <source>
        <dbReference type="PROSITE" id="PS50200"/>
    </source>
</evidence>
<dbReference type="PANTHER" id="PTHR15286:SF10">
    <property type="entry name" value="RAS ASSOCIATION DOMAIN-CONTAINING PROTEIN 9"/>
    <property type="match status" value="1"/>
</dbReference>
<keyword evidence="1" id="KW-0175">Coiled coil</keyword>
<feature type="signal peptide" evidence="3">
    <location>
        <begin position="1"/>
        <end position="16"/>
    </location>
</feature>
<comment type="caution">
    <text evidence="5">The sequence shown here is derived from an EMBL/GenBank/DDBJ whole genome shotgun (WGS) entry which is preliminary data.</text>
</comment>
<organism evidence="5 6">
    <name type="scientific">Atractosteus spatula</name>
    <name type="common">Alligator gar</name>
    <name type="synonym">Lepisosteus spatula</name>
    <dbReference type="NCBI Taxonomy" id="7917"/>
    <lineage>
        <taxon>Eukaryota</taxon>
        <taxon>Metazoa</taxon>
        <taxon>Chordata</taxon>
        <taxon>Craniata</taxon>
        <taxon>Vertebrata</taxon>
        <taxon>Euteleostomi</taxon>
        <taxon>Actinopterygii</taxon>
        <taxon>Neopterygii</taxon>
        <taxon>Holostei</taxon>
        <taxon>Semionotiformes</taxon>
        <taxon>Lepisosteidae</taxon>
        <taxon>Atractosteus</taxon>
    </lineage>
</organism>
<evidence type="ECO:0000256" key="1">
    <source>
        <dbReference type="SAM" id="Coils"/>
    </source>
</evidence>
<feature type="region of interest" description="Disordered" evidence="2">
    <location>
        <begin position="383"/>
        <end position="424"/>
    </location>
</feature>
<feature type="coiled-coil region" evidence="1">
    <location>
        <begin position="151"/>
        <end position="214"/>
    </location>
</feature>
<dbReference type="SUPFAM" id="SSF54236">
    <property type="entry name" value="Ubiquitin-like"/>
    <property type="match status" value="1"/>
</dbReference>
<accession>A0A8J7P7T5</accession>
<dbReference type="PANTHER" id="PTHR15286">
    <property type="entry name" value="RAS-ASSOCIATING DOMAIN CONTAINING PROTEIN"/>
    <property type="match status" value="1"/>
</dbReference>
<reference evidence="5" key="1">
    <citation type="journal article" date="2021" name="Cell">
        <title>Tracing the genetic footprints of vertebrate landing in non-teleost ray-finned fishes.</title>
        <authorList>
            <person name="Bi X."/>
            <person name="Wang K."/>
            <person name="Yang L."/>
            <person name="Pan H."/>
            <person name="Jiang H."/>
            <person name="Wei Q."/>
            <person name="Fang M."/>
            <person name="Yu H."/>
            <person name="Zhu C."/>
            <person name="Cai Y."/>
            <person name="He Y."/>
            <person name="Gan X."/>
            <person name="Zeng H."/>
            <person name="Yu D."/>
            <person name="Zhu Y."/>
            <person name="Jiang H."/>
            <person name="Qiu Q."/>
            <person name="Yang H."/>
            <person name="Zhang Y.E."/>
            <person name="Wang W."/>
            <person name="Zhu M."/>
            <person name="He S."/>
            <person name="Zhang G."/>
        </authorList>
    </citation>
    <scope>NUCLEOTIDE SEQUENCE</scope>
    <source>
        <strain evidence="5">Allg_001</strain>
    </source>
</reference>
<feature type="non-terminal residue" evidence="5">
    <location>
        <position position="424"/>
    </location>
</feature>
<evidence type="ECO:0000313" key="6">
    <source>
        <dbReference type="Proteomes" id="UP000736164"/>
    </source>
</evidence>
<sequence>MQDFFLILFFFPRSASKETVSGKNEIQVWVCQEEKVVSGLTKHTTCADVVQALLEDHESAAGDKRTLPGDSRDYCLLEKWKGFERALPPLTRILRLWKAWGDEQTYLQFILVKADDFMPHSGWRTSDSKGMPANQKRWDRGPAQYVKSLPVDKQQRMVRKAFRKLEKMRKETTRKDQERMETLVQLIISQDLTIRHQIQRMRELDIEIEKTELELSMDTGTTEEKGYAEDALLSNFSLKTESQPTENPSQDNLYISDGIGQLEDLIKKLSSEIEEEIKSIWLQDTEELERTTTSTGLDLKDEETASVLESMRVDLESSMCKGLSINMQLTEIQKELRQNDFLLHSKNEECEHLEAHLSSLHVAENVEYICSVGLKSQTRTSTVKNKFSQKLSKTDMTDTDSDTGISSTHSQDSLSPSGEVMVPS</sequence>
<keyword evidence="6" id="KW-1185">Reference proteome</keyword>
<dbReference type="EMBL" id="JAAWVO010078576">
    <property type="protein sequence ID" value="MBN3326045.1"/>
    <property type="molecule type" value="Genomic_DNA"/>
</dbReference>
<dbReference type="InterPro" id="IPR029071">
    <property type="entry name" value="Ubiquitin-like_domsf"/>
</dbReference>